<proteinExistence type="predicted"/>
<comment type="caution">
    <text evidence="1">The sequence shown here is derived from an EMBL/GenBank/DDBJ whole genome shotgun (WGS) entry which is preliminary data.</text>
</comment>
<reference evidence="1" key="1">
    <citation type="journal article" date="2014" name="Front. Microbiol.">
        <title>High frequency of phylogenetically diverse reductive dehalogenase-homologous genes in deep subseafloor sedimentary metagenomes.</title>
        <authorList>
            <person name="Kawai M."/>
            <person name="Futagami T."/>
            <person name="Toyoda A."/>
            <person name="Takaki Y."/>
            <person name="Nishi S."/>
            <person name="Hori S."/>
            <person name="Arai W."/>
            <person name="Tsubouchi T."/>
            <person name="Morono Y."/>
            <person name="Uchiyama I."/>
            <person name="Ito T."/>
            <person name="Fujiyama A."/>
            <person name="Inagaki F."/>
            <person name="Takami H."/>
        </authorList>
    </citation>
    <scope>NUCLEOTIDE SEQUENCE</scope>
    <source>
        <strain evidence="1">Expedition CK06-06</strain>
    </source>
</reference>
<evidence type="ECO:0000313" key="1">
    <source>
        <dbReference type="EMBL" id="GAH16571.1"/>
    </source>
</evidence>
<accession>X1D764</accession>
<name>X1D764_9ZZZZ</name>
<sequence>PSRERVKKLDVDVEVWSFKKSLSKVLLWEVGRDRVHFLDDIIDDIRLTDDKSEN</sequence>
<organism evidence="1">
    <name type="scientific">marine sediment metagenome</name>
    <dbReference type="NCBI Taxonomy" id="412755"/>
    <lineage>
        <taxon>unclassified sequences</taxon>
        <taxon>metagenomes</taxon>
        <taxon>ecological metagenomes</taxon>
    </lineage>
</organism>
<dbReference type="AlphaFoldDB" id="X1D764"/>
<feature type="non-terminal residue" evidence="1">
    <location>
        <position position="1"/>
    </location>
</feature>
<dbReference type="EMBL" id="BART01032995">
    <property type="protein sequence ID" value="GAH16571.1"/>
    <property type="molecule type" value="Genomic_DNA"/>
</dbReference>
<gene>
    <name evidence="1" type="ORF">S01H4_56854</name>
</gene>
<protein>
    <submittedName>
        <fullName evidence="1">Uncharacterized protein</fullName>
    </submittedName>
</protein>